<proteinExistence type="inferred from homology"/>
<evidence type="ECO:0000256" key="2">
    <source>
        <dbReference type="ARBA" id="ARBA00022723"/>
    </source>
</evidence>
<dbReference type="EMBL" id="FN654465">
    <property type="protein sequence ID" value="CBY33990.1"/>
    <property type="molecule type" value="Genomic_DNA"/>
</dbReference>
<keyword evidence="3 4" id="KW-0408">Iron</keyword>
<sequence>MSTVDLNSVTTESISRIAIFNDDFDKFQSYTLAGTDFPTVDISRLDKEQDDFWSLGVGNFVADRIYHSKISTGERWIWRKPGFSPSEPIFVREPGKTDSLEGVIISVASPVDVNSTEKAFVLILEPEDLSEIARIYFEEDVKIALGFHGIFVPLKIFRISKKDKNSADFEPCST</sequence>
<dbReference type="InterPro" id="IPR004294">
    <property type="entry name" value="Carotenoid_Oase"/>
</dbReference>
<evidence type="ECO:0000256" key="1">
    <source>
        <dbReference type="ARBA" id="ARBA00006787"/>
    </source>
</evidence>
<dbReference type="AlphaFoldDB" id="E4YEQ3"/>
<dbReference type="Proteomes" id="UP000011014">
    <property type="component" value="Unassembled WGS sequence"/>
</dbReference>
<feature type="binding site" evidence="4">
    <location>
        <position position="148"/>
    </location>
    <ligand>
        <name>Fe cation</name>
        <dbReference type="ChEBI" id="CHEBI:24875"/>
        <note>catalytic</note>
    </ligand>
</feature>
<evidence type="ECO:0000256" key="4">
    <source>
        <dbReference type="PIRSR" id="PIRSR604294-1"/>
    </source>
</evidence>
<reference evidence="5" key="1">
    <citation type="journal article" date="2010" name="Science">
        <title>Plasticity of animal genome architecture unmasked by rapid evolution of a pelagic tunicate.</title>
        <authorList>
            <person name="Denoeud F."/>
            <person name="Henriet S."/>
            <person name="Mungpakdee S."/>
            <person name="Aury J.M."/>
            <person name="Da Silva C."/>
            <person name="Brinkmann H."/>
            <person name="Mikhaleva J."/>
            <person name="Olsen L.C."/>
            <person name="Jubin C."/>
            <person name="Canestro C."/>
            <person name="Bouquet J.M."/>
            <person name="Danks G."/>
            <person name="Poulain J."/>
            <person name="Campsteijn C."/>
            <person name="Adamski M."/>
            <person name="Cross I."/>
            <person name="Yadetie F."/>
            <person name="Muffato M."/>
            <person name="Louis A."/>
            <person name="Butcher S."/>
            <person name="Tsagkogeorga G."/>
            <person name="Konrad A."/>
            <person name="Singh S."/>
            <person name="Jensen M.F."/>
            <person name="Cong E.H."/>
            <person name="Eikeseth-Otteraa H."/>
            <person name="Noel B."/>
            <person name="Anthouard V."/>
            <person name="Porcel B.M."/>
            <person name="Kachouri-Lafond R."/>
            <person name="Nishino A."/>
            <person name="Ugolini M."/>
            <person name="Chourrout P."/>
            <person name="Nishida H."/>
            <person name="Aasland R."/>
            <person name="Huzurbazar S."/>
            <person name="Westhof E."/>
            <person name="Delsuc F."/>
            <person name="Lehrach H."/>
            <person name="Reinhardt R."/>
            <person name="Weissenbach J."/>
            <person name="Roy S.W."/>
            <person name="Artiguenave F."/>
            <person name="Postlethwait J.H."/>
            <person name="Manak J.R."/>
            <person name="Thompson E.M."/>
            <person name="Jaillon O."/>
            <person name="Du Pasquier L."/>
            <person name="Boudinot P."/>
            <person name="Liberles D.A."/>
            <person name="Volff J.N."/>
            <person name="Philippe H."/>
            <person name="Lenhard B."/>
            <person name="Roest Crollius H."/>
            <person name="Wincker P."/>
            <person name="Chourrout D."/>
        </authorList>
    </citation>
    <scope>NUCLEOTIDE SEQUENCE [LARGE SCALE GENOMIC DNA]</scope>
</reference>
<evidence type="ECO:0000256" key="3">
    <source>
        <dbReference type="ARBA" id="ARBA00023004"/>
    </source>
</evidence>
<comment type="similarity">
    <text evidence="1">Belongs to the carotenoid oxygenase family.</text>
</comment>
<dbReference type="Pfam" id="PF03055">
    <property type="entry name" value="RPE65"/>
    <property type="match status" value="1"/>
</dbReference>
<keyword evidence="2 4" id="KW-0479">Metal-binding</keyword>
<dbReference type="GO" id="GO:0046872">
    <property type="term" value="F:metal ion binding"/>
    <property type="evidence" value="ECO:0007669"/>
    <property type="project" value="UniProtKB-KW"/>
</dbReference>
<organism evidence="5">
    <name type="scientific">Oikopleura dioica</name>
    <name type="common">Tunicate</name>
    <dbReference type="NCBI Taxonomy" id="34765"/>
    <lineage>
        <taxon>Eukaryota</taxon>
        <taxon>Metazoa</taxon>
        <taxon>Chordata</taxon>
        <taxon>Tunicata</taxon>
        <taxon>Appendicularia</taxon>
        <taxon>Copelata</taxon>
        <taxon>Oikopleuridae</taxon>
        <taxon>Oikopleura</taxon>
    </lineage>
</organism>
<comment type="cofactor">
    <cofactor evidence="4">
        <name>Fe(2+)</name>
        <dbReference type="ChEBI" id="CHEBI:29033"/>
    </cofactor>
    <text evidence="4">Binds 1 Fe(2+) ion per subunit.</text>
</comment>
<dbReference type="GO" id="GO:0016702">
    <property type="term" value="F:oxidoreductase activity, acting on single donors with incorporation of molecular oxygen, incorporation of two atoms of oxygen"/>
    <property type="evidence" value="ECO:0007669"/>
    <property type="project" value="InterPro"/>
</dbReference>
<protein>
    <submittedName>
        <fullName evidence="5">Uncharacterized protein</fullName>
    </submittedName>
</protein>
<gene>
    <name evidence="5" type="ORF">GSOID_T00021966001</name>
</gene>
<accession>E4YEQ3</accession>
<name>E4YEQ3_OIKDI</name>
<evidence type="ECO:0000313" key="5">
    <source>
        <dbReference type="EMBL" id="CBY33990.1"/>
    </source>
</evidence>